<reference evidence="1" key="1">
    <citation type="journal article" date="2016" name="Biosci. Biotechnol. Biochem.">
        <title>Bioconversion of AHX to AOH by resting cells of Burkholderia contaminans CH-1.</title>
        <authorList>
            <person name="Choi J.H."/>
            <person name="Kikuchi A."/>
            <person name="Pumkaeo P."/>
            <person name="Hirai H."/>
            <person name="Tokuyama S."/>
            <person name="Kawagishi H."/>
        </authorList>
    </citation>
    <scope>NUCLEOTIDE SEQUENCE</scope>
    <source>
        <strain evidence="1">CH-1</strain>
        <plasmid evidence="1">pBC453</plasmid>
    </source>
</reference>
<geneLocation type="plasmid" evidence="1">
    <name>pBC453</name>
</geneLocation>
<gene>
    <name evidence="1" type="ORF">BCCH1_79730</name>
</gene>
<organism evidence="1">
    <name type="scientific">Burkholderia contaminans</name>
    <dbReference type="NCBI Taxonomy" id="488447"/>
    <lineage>
        <taxon>Bacteria</taxon>
        <taxon>Pseudomonadati</taxon>
        <taxon>Pseudomonadota</taxon>
        <taxon>Betaproteobacteria</taxon>
        <taxon>Burkholderiales</taxon>
        <taxon>Burkholderiaceae</taxon>
        <taxon>Burkholderia</taxon>
        <taxon>Burkholderia cepacia complex</taxon>
    </lineage>
</organism>
<reference evidence="1" key="2">
    <citation type="journal article" date="2017" name="Genome Announc.">
        <title>High-Quality Draft Genome Sequence of Burkholderia contaminans CH-1, a Gram-Negative Bacterium That Metabolizes 2-Azahypoxanthine, a Plant Growth-Regulating Compound.</title>
        <authorList>
            <person name="Choi J.-H."/>
            <person name="Sugiura H."/>
            <person name="Moriuchi R."/>
            <person name="Kawagishi H."/>
            <person name="Dohra H."/>
        </authorList>
    </citation>
    <scope>NUCLEOTIDE SEQUENCE</scope>
    <source>
        <strain evidence="1">CH-1</strain>
        <plasmid evidence="1">pBC453</plasmid>
    </source>
</reference>
<dbReference type="AlphaFoldDB" id="A0A250LLP8"/>
<proteinExistence type="predicted"/>
<name>A0A250LLP8_9BURK</name>
<keyword evidence="1" id="KW-0614">Plasmid</keyword>
<protein>
    <submittedName>
        <fullName evidence="1">Uncharacterized protein</fullName>
    </submittedName>
</protein>
<accession>A0A250LLP8</accession>
<evidence type="ECO:0000313" key="1">
    <source>
        <dbReference type="EMBL" id="BBA45462.1"/>
    </source>
</evidence>
<dbReference type="EMBL" id="AP018360">
    <property type="protein sequence ID" value="BBA45462.1"/>
    <property type="molecule type" value="Genomic_DNA"/>
</dbReference>
<sequence length="44" mass="4909">MEEKPVMARTPTLSIETASIGMLKTVYRLIVAAANEMDAIRLWS</sequence>